<reference evidence="1 2" key="1">
    <citation type="journal article" date="2007" name="PLoS Genet.">
        <title>A tale of two oxidation states: bacterial colonization of arsenic-rich environments.</title>
        <authorList>
            <person name="Muller D."/>
            <person name="Medigue C."/>
            <person name="Koechler S."/>
            <person name="Barbe V."/>
            <person name="Barakat M."/>
            <person name="Talla E."/>
            <person name="Bonnefoy V."/>
            <person name="Krin E."/>
            <person name="Arsene-Ploetze F."/>
            <person name="Carapito C."/>
            <person name="Chandler M."/>
            <person name="Cournoyer B."/>
            <person name="Cruveiller S."/>
            <person name="Dossat C."/>
            <person name="Duval S."/>
            <person name="Heymann M."/>
            <person name="Leize E."/>
            <person name="Lieutaud A."/>
            <person name="Lievremont D."/>
            <person name="Makita Y."/>
            <person name="Mangenot S."/>
            <person name="Nitschke W."/>
            <person name="Ortet P."/>
            <person name="Perdrial N."/>
            <person name="Schoepp B."/>
            <person name="Siguier N."/>
            <person name="Simeonova D.D."/>
            <person name="Rouy Z."/>
            <person name="Segurens B."/>
            <person name="Turlin E."/>
            <person name="Vallenet D."/>
            <person name="Van Dorsselaer A."/>
            <person name="Weiss S."/>
            <person name="Weissenbach J."/>
            <person name="Lett M.C."/>
            <person name="Danchin A."/>
            <person name="Bertin P.N."/>
        </authorList>
    </citation>
    <scope>NUCLEOTIDE SEQUENCE [LARGE SCALE GENOMIC DNA]</scope>
    <source>
        <strain evidence="2">ULPAs1</strain>
    </source>
</reference>
<dbReference type="KEGG" id="har:HEAR3026"/>
<proteinExistence type="predicted"/>
<evidence type="ECO:0000313" key="1">
    <source>
        <dbReference type="EMBL" id="CAL63135.1"/>
    </source>
</evidence>
<protein>
    <submittedName>
        <fullName evidence="1">Uncharacterized protein</fullName>
    </submittedName>
</protein>
<gene>
    <name evidence="1" type="ordered locus">HEAR3026</name>
</gene>
<organism evidence="1 2">
    <name type="scientific">Herminiimonas arsenicoxydans</name>
    <dbReference type="NCBI Taxonomy" id="204773"/>
    <lineage>
        <taxon>Bacteria</taxon>
        <taxon>Pseudomonadati</taxon>
        <taxon>Pseudomonadota</taxon>
        <taxon>Betaproteobacteria</taxon>
        <taxon>Burkholderiales</taxon>
        <taxon>Oxalobacteraceae</taxon>
        <taxon>Herminiimonas</taxon>
    </lineage>
</organism>
<keyword evidence="2" id="KW-1185">Reference proteome</keyword>
<evidence type="ECO:0000313" key="2">
    <source>
        <dbReference type="Proteomes" id="UP000006697"/>
    </source>
</evidence>
<dbReference type="STRING" id="204773.HEAR3026"/>
<sequence length="240" mass="27512">MAFAHINSSFFVFNDAQVTKETGVAFIECPPYRQRHKHNDKEIIKEDHWHGTRYTGTVKARLLVGLIEDHMLPGRPGRNKTSVTLTPSFWKADFIDRVRINKRTDNVFIVYVAFSKEESHRRWELVRAEMENMRQKEQAEKFKASAIQSLSFGLRLARDSLIAEDGYGFDDETLCAFEQAAEEFMDVLKNGEIMLASQDVATESAPTKSPKPQSDLQLQRFLKNITSDLSLVQNEKPEGL</sequence>
<dbReference type="Proteomes" id="UP000006697">
    <property type="component" value="Chromosome"/>
</dbReference>
<dbReference type="HOGENOM" id="CLU_1155187_0_0_4"/>
<dbReference type="EMBL" id="CU207211">
    <property type="protein sequence ID" value="CAL63135.1"/>
    <property type="molecule type" value="Genomic_DNA"/>
</dbReference>
<name>A4G9E8_HERAR</name>
<dbReference type="AlphaFoldDB" id="A4G9E8"/>
<accession>A4G9E8</accession>